<dbReference type="RefSeq" id="WP_023852226.1">
    <property type="nucleotide sequence ID" value="NZ_CP047166.1"/>
</dbReference>
<dbReference type="Gene3D" id="1.10.1040.10">
    <property type="entry name" value="N-(1-d-carboxylethyl)-l-norvaline Dehydrogenase, domain 2"/>
    <property type="match status" value="1"/>
</dbReference>
<evidence type="ECO:0000256" key="1">
    <source>
        <dbReference type="ARBA" id="ARBA00023002"/>
    </source>
</evidence>
<proteinExistence type="predicted"/>
<feature type="domain" description="Mannitol dehydrogenase C-terminal" evidence="4">
    <location>
        <begin position="283"/>
        <end position="431"/>
    </location>
</feature>
<dbReference type="InterPro" id="IPR023027">
    <property type="entry name" value="Mannitol_DH_CS"/>
</dbReference>
<dbReference type="Proteomes" id="UP000596387">
    <property type="component" value="Chromosome"/>
</dbReference>
<dbReference type="InterPro" id="IPR013118">
    <property type="entry name" value="Mannitol_DH_C"/>
</dbReference>
<sequence>MTRLTALQGLPYSVARPGYDPSAHGAGIVHIGLGAFHKAHQAVYTDDALAAEGGDWRIIGVSLRSPDPAEELTPQNGLYTVIERDVDGSRARVIGALARALCVRTDAQAVMAALCAPETRIVTITVTEKGYGLDRATGGIDHSHPAIIADLATPDAPQGLAGLLVRALALRHAAGVPPFTVLSCDNLPDNGALTRSLLIDMARQVAPDLVDHIATGVAFPGSMVDRITPARTPATLALAQEVTCHEDHAAIEAESFRQWVIDDHFPTGRPAWQAGGALFVPEVRPFELMKLRMLNGAHSMLAYAGFLSGHRYVRDVMADSALAGLVERHLRAAAGTLDPLPGVDLDGYAQALSRRFANPHLGHETYQIAMDGTEKLPQRILAPAAEALRRGQPLDAFAFASAAWMRYTLGRQDDGTGYALRDPREDDLRAAPEGEDAGALYDRLARLPRLMPDALTAAPDWRAAVVSRLDVMMRQGMPAALIAEAG</sequence>
<dbReference type="InterPro" id="IPR013131">
    <property type="entry name" value="Mannitol_DH_N"/>
</dbReference>
<evidence type="ECO:0000259" key="3">
    <source>
        <dbReference type="Pfam" id="PF01232"/>
    </source>
</evidence>
<organism evidence="5 6">
    <name type="scientific">Ponticoccus alexandrii</name>
    <dbReference type="NCBI Taxonomy" id="1943633"/>
    <lineage>
        <taxon>Bacteria</taxon>
        <taxon>Pseudomonadati</taxon>
        <taxon>Pseudomonadota</taxon>
        <taxon>Alphaproteobacteria</taxon>
        <taxon>Rhodobacterales</taxon>
        <taxon>Roseobacteraceae</taxon>
        <taxon>Ponticoccus</taxon>
    </lineage>
</organism>
<dbReference type="InterPro" id="IPR008927">
    <property type="entry name" value="6-PGluconate_DH-like_C_sf"/>
</dbReference>
<dbReference type="EMBL" id="CP047166">
    <property type="protein sequence ID" value="QRF65805.1"/>
    <property type="molecule type" value="Genomic_DNA"/>
</dbReference>
<dbReference type="PANTHER" id="PTHR43362:SF1">
    <property type="entry name" value="MANNITOL DEHYDROGENASE 2-RELATED"/>
    <property type="match status" value="1"/>
</dbReference>
<dbReference type="InterPro" id="IPR050988">
    <property type="entry name" value="Mannitol_DH/Oxidoreductase"/>
</dbReference>
<dbReference type="SUPFAM" id="SSF51735">
    <property type="entry name" value="NAD(P)-binding Rossmann-fold domains"/>
    <property type="match status" value="1"/>
</dbReference>
<name>A0ABX7F5K0_9RHOB</name>
<dbReference type="SUPFAM" id="SSF48179">
    <property type="entry name" value="6-phosphogluconate dehydrogenase C-terminal domain-like"/>
    <property type="match status" value="1"/>
</dbReference>
<evidence type="ECO:0000313" key="6">
    <source>
        <dbReference type="Proteomes" id="UP000596387"/>
    </source>
</evidence>
<keyword evidence="2" id="KW-0520">NAD</keyword>
<dbReference type="InterPro" id="IPR000669">
    <property type="entry name" value="Mannitol_DH"/>
</dbReference>
<evidence type="ECO:0000259" key="4">
    <source>
        <dbReference type="Pfam" id="PF08125"/>
    </source>
</evidence>
<keyword evidence="6" id="KW-1185">Reference proteome</keyword>
<protein>
    <submittedName>
        <fullName evidence="5">Mannitol dehydrogenase family protein</fullName>
    </submittedName>
</protein>
<reference evidence="5 6" key="1">
    <citation type="submission" date="2019-12" db="EMBL/GenBank/DDBJ databases">
        <title>Complete Genome Sequence of a Quorum-Sensing Bacterium,Rhodobacteraceae bacterium C31, Isolated from a marine microalgae symbiotic bacteria.</title>
        <authorList>
            <person name="Zhang Y."/>
        </authorList>
    </citation>
    <scope>NUCLEOTIDE SEQUENCE [LARGE SCALE GENOMIC DNA]</scope>
    <source>
        <strain evidence="5 6">C31</strain>
    </source>
</reference>
<keyword evidence="1" id="KW-0560">Oxidoreductase</keyword>
<evidence type="ECO:0000256" key="2">
    <source>
        <dbReference type="ARBA" id="ARBA00023027"/>
    </source>
</evidence>
<feature type="domain" description="Mannitol dehydrogenase N-terminal" evidence="3">
    <location>
        <begin position="27"/>
        <end position="273"/>
    </location>
</feature>
<dbReference type="PANTHER" id="PTHR43362">
    <property type="entry name" value="MANNITOL DEHYDROGENASE DSF1-RELATED"/>
    <property type="match status" value="1"/>
</dbReference>
<dbReference type="PROSITE" id="PS00974">
    <property type="entry name" value="MANNITOL_DHGENASE"/>
    <property type="match status" value="1"/>
</dbReference>
<dbReference type="Gene3D" id="3.40.50.720">
    <property type="entry name" value="NAD(P)-binding Rossmann-like Domain"/>
    <property type="match status" value="1"/>
</dbReference>
<accession>A0ABX7F5K0</accession>
<dbReference type="Pfam" id="PF01232">
    <property type="entry name" value="Mannitol_dh"/>
    <property type="match status" value="1"/>
</dbReference>
<evidence type="ECO:0000313" key="5">
    <source>
        <dbReference type="EMBL" id="QRF65805.1"/>
    </source>
</evidence>
<dbReference type="PRINTS" id="PR00084">
    <property type="entry name" value="MTLDHDRGNASE"/>
</dbReference>
<dbReference type="Pfam" id="PF08125">
    <property type="entry name" value="Mannitol_dh_C"/>
    <property type="match status" value="1"/>
</dbReference>
<dbReference type="InterPro" id="IPR013328">
    <property type="entry name" value="6PGD_dom2"/>
</dbReference>
<gene>
    <name evidence="5" type="ORF">GQA70_05400</name>
</gene>
<dbReference type="InterPro" id="IPR036291">
    <property type="entry name" value="NAD(P)-bd_dom_sf"/>
</dbReference>